<evidence type="ECO:0000313" key="3">
    <source>
        <dbReference type="Proteomes" id="UP001175211"/>
    </source>
</evidence>
<evidence type="ECO:0000256" key="1">
    <source>
        <dbReference type="SAM" id="Coils"/>
    </source>
</evidence>
<proteinExistence type="predicted"/>
<reference evidence="2" key="1">
    <citation type="submission" date="2023-06" db="EMBL/GenBank/DDBJ databases">
        <authorList>
            <consortium name="Lawrence Berkeley National Laboratory"/>
            <person name="Ahrendt S."/>
            <person name="Sahu N."/>
            <person name="Indic B."/>
            <person name="Wong-Bajracharya J."/>
            <person name="Merenyi Z."/>
            <person name="Ke H.-M."/>
            <person name="Monk M."/>
            <person name="Kocsube S."/>
            <person name="Drula E."/>
            <person name="Lipzen A."/>
            <person name="Balint B."/>
            <person name="Henrissat B."/>
            <person name="Andreopoulos B."/>
            <person name="Martin F.M."/>
            <person name="Harder C.B."/>
            <person name="Rigling D."/>
            <person name="Ford K.L."/>
            <person name="Foster G.D."/>
            <person name="Pangilinan J."/>
            <person name="Papanicolaou A."/>
            <person name="Barry K."/>
            <person name="LaButti K."/>
            <person name="Viragh M."/>
            <person name="Koriabine M."/>
            <person name="Yan M."/>
            <person name="Riley R."/>
            <person name="Champramary S."/>
            <person name="Plett K.L."/>
            <person name="Tsai I.J."/>
            <person name="Slot J."/>
            <person name="Sipos G."/>
            <person name="Plett J."/>
            <person name="Nagy L.G."/>
            <person name="Grigoriev I.V."/>
        </authorList>
    </citation>
    <scope>NUCLEOTIDE SEQUENCE</scope>
    <source>
        <strain evidence="2">CCBAS 213</strain>
    </source>
</reference>
<name>A0AA39KE42_ARMTA</name>
<keyword evidence="1" id="KW-0175">Coiled coil</keyword>
<accession>A0AA39KE42</accession>
<dbReference type="PANTHER" id="PTHR21974">
    <property type="entry name" value="RE15880P"/>
    <property type="match status" value="1"/>
</dbReference>
<dbReference type="PANTHER" id="PTHR21974:SF2">
    <property type="entry name" value="RE15880P"/>
    <property type="match status" value="1"/>
</dbReference>
<feature type="coiled-coil region" evidence="1">
    <location>
        <begin position="32"/>
        <end position="200"/>
    </location>
</feature>
<keyword evidence="3" id="KW-1185">Reference proteome</keyword>
<dbReference type="AlphaFoldDB" id="A0AA39KE42"/>
<sequence>MSALTGGVPNKAPRHAELLKSIATLDYVPPHLSDLQSQVKRLTQTLVEERHEFLDLKDSTGRKMWSKVTGKKDEFQARINKEEREYVEALEKEIVEKRNVEMLEQMIAEALTVKAELSENLEKYTAMKKELQDMYSSLFDGRAEEFPHDDELEQQLAMAESTHARLLAQLNSDSQVVKLLRQAESKMQAAQTAMKEAVEMSFYVEISYPYATSSVEVMEQSALGQAEFRSSQAKVLIEQARNISPLIQPMPKFEIPTAYVGCFSL</sequence>
<dbReference type="RefSeq" id="XP_060329438.1">
    <property type="nucleotide sequence ID" value="XM_060475668.1"/>
</dbReference>
<organism evidence="2 3">
    <name type="scientific">Armillaria tabescens</name>
    <name type="common">Ringless honey mushroom</name>
    <name type="synonym">Agaricus tabescens</name>
    <dbReference type="NCBI Taxonomy" id="1929756"/>
    <lineage>
        <taxon>Eukaryota</taxon>
        <taxon>Fungi</taxon>
        <taxon>Dikarya</taxon>
        <taxon>Basidiomycota</taxon>
        <taxon>Agaricomycotina</taxon>
        <taxon>Agaricomycetes</taxon>
        <taxon>Agaricomycetidae</taxon>
        <taxon>Agaricales</taxon>
        <taxon>Marasmiineae</taxon>
        <taxon>Physalacriaceae</taxon>
        <taxon>Desarmillaria</taxon>
    </lineage>
</organism>
<dbReference type="GeneID" id="85359216"/>
<dbReference type="EMBL" id="JAUEPS010000023">
    <property type="protein sequence ID" value="KAK0457123.1"/>
    <property type="molecule type" value="Genomic_DNA"/>
</dbReference>
<gene>
    <name evidence="2" type="ORF">EV420DRAFT_1621179</name>
</gene>
<protein>
    <submittedName>
        <fullName evidence="2">Uncharacterized protein</fullName>
    </submittedName>
</protein>
<comment type="caution">
    <text evidence="2">The sequence shown here is derived from an EMBL/GenBank/DDBJ whole genome shotgun (WGS) entry which is preliminary data.</text>
</comment>
<dbReference type="Proteomes" id="UP001175211">
    <property type="component" value="Unassembled WGS sequence"/>
</dbReference>
<evidence type="ECO:0000313" key="2">
    <source>
        <dbReference type="EMBL" id="KAK0457123.1"/>
    </source>
</evidence>